<feature type="compositionally biased region" description="Polar residues" evidence="6">
    <location>
        <begin position="1"/>
        <end position="10"/>
    </location>
</feature>
<evidence type="ECO:0000256" key="2">
    <source>
        <dbReference type="ARBA" id="ARBA00023015"/>
    </source>
</evidence>
<keyword evidence="3" id="KW-0731">Sigma factor</keyword>
<feature type="domain" description="RNA polymerase sigma-70 region 2" evidence="7">
    <location>
        <begin position="43"/>
        <end position="106"/>
    </location>
</feature>
<dbReference type="Gene3D" id="1.10.10.10">
    <property type="entry name" value="Winged helix-like DNA-binding domain superfamily/Winged helix DNA-binding domain"/>
    <property type="match status" value="1"/>
</dbReference>
<dbReference type="Proteomes" id="UP000617555">
    <property type="component" value="Unassembled WGS sequence"/>
</dbReference>
<dbReference type="InterPro" id="IPR013325">
    <property type="entry name" value="RNA_pol_sigma_r2"/>
</dbReference>
<evidence type="ECO:0000256" key="3">
    <source>
        <dbReference type="ARBA" id="ARBA00023082"/>
    </source>
</evidence>
<sequence>MVSTLTQQKDAQPKDDNLVPQVGSDEQLMLNYQAGDITAFEALYRKHKGPLYRYFVRQIHDKQLAEDLYQDTWSKVINAAAQYQVKAKFTTWLYKIAHNLLIDHVRVVKPLDNINPLADEQQMDSLEADNLKAPEPQLQQQQQLNMMKSCIADLPAVQKEAFLLNIEMSMSAAMISDIANVTLEATKSRIRYAYQSIKQCIANKLQETS</sequence>
<dbReference type="Pfam" id="PF04542">
    <property type="entry name" value="Sigma70_r2"/>
    <property type="match status" value="1"/>
</dbReference>
<feature type="region of interest" description="Disordered" evidence="6">
    <location>
        <begin position="1"/>
        <end position="20"/>
    </location>
</feature>
<keyword evidence="2" id="KW-0805">Transcription regulation</keyword>
<organism evidence="8 9">
    <name type="scientific">Shewanella inventionis</name>
    <dbReference type="NCBI Taxonomy" id="1738770"/>
    <lineage>
        <taxon>Bacteria</taxon>
        <taxon>Pseudomonadati</taxon>
        <taxon>Pseudomonadota</taxon>
        <taxon>Gammaproteobacteria</taxon>
        <taxon>Alteromonadales</taxon>
        <taxon>Shewanellaceae</taxon>
        <taxon>Shewanella</taxon>
    </lineage>
</organism>
<evidence type="ECO:0000313" key="9">
    <source>
        <dbReference type="Proteomes" id="UP000617555"/>
    </source>
</evidence>
<dbReference type="SUPFAM" id="SSF88659">
    <property type="entry name" value="Sigma3 and sigma4 domains of RNA polymerase sigma factors"/>
    <property type="match status" value="1"/>
</dbReference>
<dbReference type="InterPro" id="IPR039425">
    <property type="entry name" value="RNA_pol_sigma-70-like"/>
</dbReference>
<name>A0ABQ1IZ48_9GAMM</name>
<accession>A0ABQ1IZ48</accession>
<keyword evidence="9" id="KW-1185">Reference proteome</keyword>
<dbReference type="SUPFAM" id="SSF88946">
    <property type="entry name" value="Sigma2 domain of RNA polymerase sigma factors"/>
    <property type="match status" value="1"/>
</dbReference>
<reference evidence="9" key="1">
    <citation type="journal article" date="2019" name="Int. J. Syst. Evol. Microbiol.">
        <title>The Global Catalogue of Microorganisms (GCM) 10K type strain sequencing project: providing services to taxonomists for standard genome sequencing and annotation.</title>
        <authorList>
            <consortium name="The Broad Institute Genomics Platform"/>
            <consortium name="The Broad Institute Genome Sequencing Center for Infectious Disease"/>
            <person name="Wu L."/>
            <person name="Ma J."/>
        </authorList>
    </citation>
    <scope>NUCLEOTIDE SEQUENCE [LARGE SCALE GENOMIC DNA]</scope>
    <source>
        <strain evidence="9">CGMCC 1.15339</strain>
    </source>
</reference>
<keyword evidence="4" id="KW-0238">DNA-binding</keyword>
<dbReference type="InterPro" id="IPR014284">
    <property type="entry name" value="RNA_pol_sigma-70_dom"/>
</dbReference>
<comment type="caution">
    <text evidence="8">The sequence shown here is derived from an EMBL/GenBank/DDBJ whole genome shotgun (WGS) entry which is preliminary data.</text>
</comment>
<evidence type="ECO:0000259" key="7">
    <source>
        <dbReference type="Pfam" id="PF04542"/>
    </source>
</evidence>
<evidence type="ECO:0000256" key="6">
    <source>
        <dbReference type="SAM" id="MobiDB-lite"/>
    </source>
</evidence>
<evidence type="ECO:0000313" key="8">
    <source>
        <dbReference type="EMBL" id="GGB56172.1"/>
    </source>
</evidence>
<protein>
    <submittedName>
        <fullName evidence="8">RNA polymerase subunit sigma-24</fullName>
    </submittedName>
</protein>
<comment type="similarity">
    <text evidence="1">Belongs to the sigma-70 factor family. ECF subfamily.</text>
</comment>
<dbReference type="PANTHER" id="PTHR43133">
    <property type="entry name" value="RNA POLYMERASE ECF-TYPE SIGMA FACTO"/>
    <property type="match status" value="1"/>
</dbReference>
<dbReference type="NCBIfam" id="TIGR02937">
    <property type="entry name" value="sigma70-ECF"/>
    <property type="match status" value="1"/>
</dbReference>
<dbReference type="PANTHER" id="PTHR43133:SF8">
    <property type="entry name" value="RNA POLYMERASE SIGMA FACTOR HI_1459-RELATED"/>
    <property type="match status" value="1"/>
</dbReference>
<gene>
    <name evidence="8" type="ORF">GCM10011607_16010</name>
</gene>
<dbReference type="Gene3D" id="1.10.1740.10">
    <property type="match status" value="1"/>
</dbReference>
<keyword evidence="5" id="KW-0804">Transcription</keyword>
<evidence type="ECO:0000256" key="1">
    <source>
        <dbReference type="ARBA" id="ARBA00010641"/>
    </source>
</evidence>
<proteinExistence type="inferred from homology"/>
<dbReference type="InterPro" id="IPR013324">
    <property type="entry name" value="RNA_pol_sigma_r3/r4-like"/>
</dbReference>
<dbReference type="InterPro" id="IPR036388">
    <property type="entry name" value="WH-like_DNA-bd_sf"/>
</dbReference>
<dbReference type="EMBL" id="BMII01000011">
    <property type="protein sequence ID" value="GGB56172.1"/>
    <property type="molecule type" value="Genomic_DNA"/>
</dbReference>
<evidence type="ECO:0000256" key="5">
    <source>
        <dbReference type="ARBA" id="ARBA00023163"/>
    </source>
</evidence>
<dbReference type="InterPro" id="IPR007627">
    <property type="entry name" value="RNA_pol_sigma70_r2"/>
</dbReference>
<evidence type="ECO:0000256" key="4">
    <source>
        <dbReference type="ARBA" id="ARBA00023125"/>
    </source>
</evidence>